<dbReference type="InterPro" id="IPR039672">
    <property type="entry name" value="MFS_2"/>
</dbReference>
<feature type="transmembrane region" description="Helical" evidence="1">
    <location>
        <begin position="450"/>
        <end position="473"/>
    </location>
</feature>
<feature type="transmembrane region" description="Helical" evidence="1">
    <location>
        <begin position="281"/>
        <end position="298"/>
    </location>
</feature>
<dbReference type="PANTHER" id="PTHR11328:SF24">
    <property type="entry name" value="MAJOR FACILITATOR SUPERFAMILY (MFS) PROFILE DOMAIN-CONTAINING PROTEIN"/>
    <property type="match status" value="1"/>
</dbReference>
<evidence type="ECO:0000313" key="3">
    <source>
        <dbReference type="Proteomes" id="UP000824204"/>
    </source>
</evidence>
<sequence length="559" mass="60430">MAQSQKSGASFFNNPLTRTKVRSANVKPVEALIGYLVGPFCGMLANCLFGTYLVEYFQKVLFADEIAAGNKGVETFLVLFPILSAILIVAGNLVAGQIIERTRTKAGKARPYILLSAVTIAVASVLMFIQPIENAVFKMVWLAIAYNLFYAVAFPLYNTANSALVPVSTRNSKQRSVLASFVNMAFLGGAGAGSIVMPMVILLFANAFPGPEGSNLPSSNGYLILFIIIGVVTFLGCIAQYYFTRERVTEETMASGEDKQEEKKQGPSMGKQAKAIFSDKFFVVTIIFYLLYQLAGGIKNGSMQSFTNNVAFGDLDPAFAMSILGVIGAVPMAVAVLFVAPLCNKFGKQLIVFIGMVIGVIGGVLAGIFYNNFVVVAIGVAVKCLGSAPAGYMILAMLADCLDHMEAKNGFRCDGFGMSLYSSIMIASVPLATGIISGMLGAFGKEMGSVVSYIWIETGAYALAAIVVLFFGVEKFLGEDRKKVLARQKAEAEAAGIEWVEPEERLRREEAEAERMAEEARVKELQAYCEKKGLSFEEEEAKYQAKLQAKRAKQEAKKK</sequence>
<feature type="transmembrane region" description="Helical" evidence="1">
    <location>
        <begin position="420"/>
        <end position="444"/>
    </location>
</feature>
<accession>A0A9D1V957</accession>
<gene>
    <name evidence="2" type="ORF">H9741_08020</name>
</gene>
<feature type="transmembrane region" description="Helical" evidence="1">
    <location>
        <begin position="318"/>
        <end position="343"/>
    </location>
</feature>
<comment type="caution">
    <text evidence="2">The sequence shown here is derived from an EMBL/GenBank/DDBJ whole genome shotgun (WGS) entry which is preliminary data.</text>
</comment>
<feature type="transmembrane region" description="Helical" evidence="1">
    <location>
        <begin position="135"/>
        <end position="157"/>
    </location>
</feature>
<keyword evidence="1" id="KW-0812">Transmembrane</keyword>
<reference evidence="2" key="2">
    <citation type="submission" date="2021-04" db="EMBL/GenBank/DDBJ databases">
        <authorList>
            <person name="Gilroy R."/>
        </authorList>
    </citation>
    <scope>NUCLEOTIDE SEQUENCE</scope>
    <source>
        <strain evidence="2">811</strain>
    </source>
</reference>
<feature type="transmembrane region" description="Helical" evidence="1">
    <location>
        <begin position="111"/>
        <end position="129"/>
    </location>
</feature>
<feature type="transmembrane region" description="Helical" evidence="1">
    <location>
        <begin position="376"/>
        <end position="399"/>
    </location>
</feature>
<dbReference type="Proteomes" id="UP000824204">
    <property type="component" value="Unassembled WGS sequence"/>
</dbReference>
<dbReference type="AlphaFoldDB" id="A0A9D1V957"/>
<keyword evidence="1" id="KW-0472">Membrane</keyword>
<dbReference type="EMBL" id="DXFX01000103">
    <property type="protein sequence ID" value="HIX08400.1"/>
    <property type="molecule type" value="Genomic_DNA"/>
</dbReference>
<reference evidence="2" key="1">
    <citation type="journal article" date="2021" name="PeerJ">
        <title>Extensive microbial diversity within the chicken gut microbiome revealed by metagenomics and culture.</title>
        <authorList>
            <person name="Gilroy R."/>
            <person name="Ravi A."/>
            <person name="Getino M."/>
            <person name="Pursley I."/>
            <person name="Horton D.L."/>
            <person name="Alikhan N.F."/>
            <person name="Baker D."/>
            <person name="Gharbi K."/>
            <person name="Hall N."/>
            <person name="Watson M."/>
            <person name="Adriaenssens E.M."/>
            <person name="Foster-Nyarko E."/>
            <person name="Jarju S."/>
            <person name="Secka A."/>
            <person name="Antonio M."/>
            <person name="Oren A."/>
            <person name="Chaudhuri R.R."/>
            <person name="La Ragione R."/>
            <person name="Hildebrand F."/>
            <person name="Pallen M.J."/>
        </authorList>
    </citation>
    <scope>NUCLEOTIDE SEQUENCE</scope>
    <source>
        <strain evidence="2">811</strain>
    </source>
</reference>
<dbReference type="InterPro" id="IPR036259">
    <property type="entry name" value="MFS_trans_sf"/>
</dbReference>
<dbReference type="GO" id="GO:0008643">
    <property type="term" value="P:carbohydrate transport"/>
    <property type="evidence" value="ECO:0007669"/>
    <property type="project" value="InterPro"/>
</dbReference>
<dbReference type="PANTHER" id="PTHR11328">
    <property type="entry name" value="MAJOR FACILITATOR SUPERFAMILY DOMAIN-CONTAINING PROTEIN"/>
    <property type="match status" value="1"/>
</dbReference>
<name>A0A9D1V957_9FIRM</name>
<evidence type="ECO:0000313" key="2">
    <source>
        <dbReference type="EMBL" id="HIX08400.1"/>
    </source>
</evidence>
<dbReference type="GO" id="GO:0005886">
    <property type="term" value="C:plasma membrane"/>
    <property type="evidence" value="ECO:0007669"/>
    <property type="project" value="TreeGrafter"/>
</dbReference>
<protein>
    <submittedName>
        <fullName evidence="2">MFS transporter</fullName>
    </submittedName>
</protein>
<feature type="transmembrane region" description="Helical" evidence="1">
    <location>
        <begin position="76"/>
        <end position="99"/>
    </location>
</feature>
<dbReference type="SUPFAM" id="SSF103473">
    <property type="entry name" value="MFS general substrate transporter"/>
    <property type="match status" value="2"/>
</dbReference>
<proteinExistence type="predicted"/>
<evidence type="ECO:0000256" key="1">
    <source>
        <dbReference type="SAM" id="Phobius"/>
    </source>
</evidence>
<dbReference type="GO" id="GO:0015293">
    <property type="term" value="F:symporter activity"/>
    <property type="evidence" value="ECO:0007669"/>
    <property type="project" value="InterPro"/>
</dbReference>
<feature type="transmembrane region" description="Helical" evidence="1">
    <location>
        <begin position="350"/>
        <end position="370"/>
    </location>
</feature>
<feature type="transmembrane region" description="Helical" evidence="1">
    <location>
        <begin position="222"/>
        <end position="243"/>
    </location>
</feature>
<dbReference type="Gene3D" id="1.20.1250.20">
    <property type="entry name" value="MFS general substrate transporter like domains"/>
    <property type="match status" value="2"/>
</dbReference>
<feature type="transmembrane region" description="Helical" evidence="1">
    <location>
        <begin position="32"/>
        <end position="54"/>
    </location>
</feature>
<keyword evidence="1" id="KW-1133">Transmembrane helix</keyword>
<dbReference type="Pfam" id="PF13347">
    <property type="entry name" value="MFS_2"/>
    <property type="match status" value="1"/>
</dbReference>
<organism evidence="2 3">
    <name type="scientific">Candidatus Borkfalkia faecipullorum</name>
    <dbReference type="NCBI Taxonomy" id="2838510"/>
    <lineage>
        <taxon>Bacteria</taxon>
        <taxon>Bacillati</taxon>
        <taxon>Bacillota</taxon>
        <taxon>Clostridia</taxon>
        <taxon>Christensenellales</taxon>
        <taxon>Christensenellaceae</taxon>
        <taxon>Candidatus Borkfalkia</taxon>
    </lineage>
</organism>
<feature type="transmembrane region" description="Helical" evidence="1">
    <location>
        <begin position="177"/>
        <end position="202"/>
    </location>
</feature>